<organism evidence="1 2">
    <name type="scientific">Haemophilus ducreyi</name>
    <dbReference type="NCBI Taxonomy" id="730"/>
    <lineage>
        <taxon>Bacteria</taxon>
        <taxon>Pseudomonadati</taxon>
        <taxon>Pseudomonadota</taxon>
        <taxon>Gammaproteobacteria</taxon>
        <taxon>Pasteurellales</taxon>
        <taxon>Pasteurellaceae</taxon>
        <taxon>Haemophilus</taxon>
    </lineage>
</organism>
<dbReference type="RefSeq" id="WP_010944980.1">
    <property type="nucleotide sequence ID" value="NZ_CP011218.1"/>
</dbReference>
<reference evidence="1 2" key="1">
    <citation type="journal article" date="2015" name="PLoS Negl. Trop. Dis.">
        <title>Haemophilus ducreyi Cutaneous Ulcer Strains Are Nearly Identical to Class I Genital Ulcer Strains.</title>
        <authorList>
            <person name="Gangaiah D."/>
            <person name="Webb K.M."/>
            <person name="Humphreys T.L."/>
            <person name="Fortney K.R."/>
            <person name="Toh E."/>
            <person name="Tai A."/>
            <person name="Katz S.S."/>
            <person name="Pillay A."/>
            <person name="Chen C.Y."/>
            <person name="Roberts S.A."/>
            <person name="Munson R.S.Jr."/>
            <person name="Spinola S.M."/>
        </authorList>
    </citation>
    <scope>NUCLEOTIDE SEQUENCE [LARGE SCALE GENOMIC DNA]</scope>
    <source>
        <strain evidence="2">CLU2</strain>
    </source>
</reference>
<proteinExistence type="predicted"/>
<protein>
    <recommendedName>
        <fullName evidence="3">Lipoprotein</fullName>
    </recommendedName>
</protein>
<dbReference type="OMA" id="ACHKLAW"/>
<accession>A0AAC8UC90</accession>
<gene>
    <name evidence="1" type="ORF">RZ57_04235</name>
</gene>
<evidence type="ECO:0000313" key="2">
    <source>
        <dbReference type="Proteomes" id="UP000060132"/>
    </source>
</evidence>
<dbReference type="Proteomes" id="UP000060132">
    <property type="component" value="Chromosome"/>
</dbReference>
<evidence type="ECO:0000313" key="1">
    <source>
        <dbReference type="EMBL" id="AKO32379.1"/>
    </source>
</evidence>
<dbReference type="PROSITE" id="PS51257">
    <property type="entry name" value="PROKAR_LIPOPROTEIN"/>
    <property type="match status" value="1"/>
</dbReference>
<dbReference type="EMBL" id="CP011219">
    <property type="protein sequence ID" value="AKO32379.1"/>
    <property type="molecule type" value="Genomic_DNA"/>
</dbReference>
<dbReference type="AlphaFoldDB" id="A0AAC8UC90"/>
<sequence length="126" mass="14944">MKLNKLVVGLSLFITACNSNPAKQAEQQTKKIKQQQALSIELARQCDHETAELMQQIYNSNVGMTEAEKRTLNQRYQQKISDPLFESCNKLAWENHKHQMELQEIRRRYDMEYPTFFSKPFGYHCW</sequence>
<evidence type="ECO:0008006" key="3">
    <source>
        <dbReference type="Google" id="ProtNLM"/>
    </source>
</evidence>
<name>A0AAC8UC90_HAEDC</name>